<evidence type="ECO:0000256" key="7">
    <source>
        <dbReference type="SAM" id="Phobius"/>
    </source>
</evidence>
<feature type="transmembrane region" description="Helical" evidence="7">
    <location>
        <begin position="194"/>
        <end position="215"/>
    </location>
</feature>
<keyword evidence="5 7" id="KW-1133">Transmembrane helix</keyword>
<evidence type="ECO:0000256" key="1">
    <source>
        <dbReference type="ARBA" id="ARBA00004651"/>
    </source>
</evidence>
<dbReference type="Proteomes" id="UP000249066">
    <property type="component" value="Unassembled WGS sequence"/>
</dbReference>
<protein>
    <recommendedName>
        <fullName evidence="10">Sodium:dicarboxylate symporter</fullName>
    </recommendedName>
</protein>
<proteinExistence type="predicted"/>
<keyword evidence="3" id="KW-1003">Cell membrane</keyword>
<dbReference type="InterPro" id="IPR001991">
    <property type="entry name" value="Na-dicarboxylate_symporter"/>
</dbReference>
<name>A0A2W5A9H6_9SPHN</name>
<evidence type="ECO:0000256" key="4">
    <source>
        <dbReference type="ARBA" id="ARBA00022692"/>
    </source>
</evidence>
<keyword evidence="4 7" id="KW-0812">Transmembrane</keyword>
<dbReference type="InterPro" id="IPR036458">
    <property type="entry name" value="Na:dicarbo_symporter_sf"/>
</dbReference>
<dbReference type="PANTHER" id="PTHR42865:SF7">
    <property type="entry name" value="PROTON_GLUTAMATE-ASPARTATE SYMPORTER"/>
    <property type="match status" value="1"/>
</dbReference>
<dbReference type="Pfam" id="PF00375">
    <property type="entry name" value="SDF"/>
    <property type="match status" value="1"/>
</dbReference>
<dbReference type="AlphaFoldDB" id="A0A2W5A9H6"/>
<reference evidence="8 9" key="1">
    <citation type="submission" date="2017-08" db="EMBL/GenBank/DDBJ databases">
        <title>Infants hospitalized years apart are colonized by the same room-sourced microbial strains.</title>
        <authorList>
            <person name="Brooks B."/>
            <person name="Olm M.R."/>
            <person name="Firek B.A."/>
            <person name="Baker R."/>
            <person name="Thomas B.C."/>
            <person name="Morowitz M.J."/>
            <person name="Banfield J.F."/>
        </authorList>
    </citation>
    <scope>NUCLEOTIDE SEQUENCE [LARGE SCALE GENOMIC DNA]</scope>
    <source>
        <strain evidence="8">S2_018_000_R2_101</strain>
    </source>
</reference>
<dbReference type="Gene3D" id="1.10.3860.10">
    <property type="entry name" value="Sodium:dicarboxylate symporter"/>
    <property type="match status" value="1"/>
</dbReference>
<keyword evidence="2" id="KW-0813">Transport</keyword>
<feature type="transmembrane region" description="Helical" evidence="7">
    <location>
        <begin position="319"/>
        <end position="346"/>
    </location>
</feature>
<keyword evidence="6 7" id="KW-0472">Membrane</keyword>
<dbReference type="GO" id="GO:0005886">
    <property type="term" value="C:plasma membrane"/>
    <property type="evidence" value="ECO:0007669"/>
    <property type="project" value="UniProtKB-SubCell"/>
</dbReference>
<evidence type="ECO:0000256" key="3">
    <source>
        <dbReference type="ARBA" id="ARBA00022475"/>
    </source>
</evidence>
<feature type="transmembrane region" description="Helical" evidence="7">
    <location>
        <begin position="49"/>
        <end position="70"/>
    </location>
</feature>
<feature type="transmembrane region" description="Helical" evidence="7">
    <location>
        <begin position="227"/>
        <end position="250"/>
    </location>
</feature>
<evidence type="ECO:0000256" key="5">
    <source>
        <dbReference type="ARBA" id="ARBA00022989"/>
    </source>
</evidence>
<dbReference type="GO" id="GO:0015293">
    <property type="term" value="F:symporter activity"/>
    <property type="evidence" value="ECO:0007669"/>
    <property type="project" value="UniProtKB-KW"/>
</dbReference>
<dbReference type="EMBL" id="QFNN01000040">
    <property type="protein sequence ID" value="PZO89976.1"/>
    <property type="molecule type" value="Genomic_DNA"/>
</dbReference>
<evidence type="ECO:0000256" key="2">
    <source>
        <dbReference type="ARBA" id="ARBA00022448"/>
    </source>
</evidence>
<dbReference type="PRINTS" id="PR00173">
    <property type="entry name" value="EDTRNSPORT"/>
</dbReference>
<gene>
    <name evidence="8" type="ORF">DI623_08460</name>
</gene>
<feature type="transmembrane region" description="Helical" evidence="7">
    <location>
        <begin position="154"/>
        <end position="174"/>
    </location>
</feature>
<organism evidence="8 9">
    <name type="scientific">Sphingomonas sanxanigenens</name>
    <dbReference type="NCBI Taxonomy" id="397260"/>
    <lineage>
        <taxon>Bacteria</taxon>
        <taxon>Pseudomonadati</taxon>
        <taxon>Pseudomonadota</taxon>
        <taxon>Alphaproteobacteria</taxon>
        <taxon>Sphingomonadales</taxon>
        <taxon>Sphingomonadaceae</taxon>
        <taxon>Sphingomonas</taxon>
    </lineage>
</organism>
<dbReference type="SUPFAM" id="SSF118215">
    <property type="entry name" value="Proton glutamate symport protein"/>
    <property type="match status" value="1"/>
</dbReference>
<feature type="transmembrane region" description="Helical" evidence="7">
    <location>
        <begin position="82"/>
        <end position="104"/>
    </location>
</feature>
<feature type="transmembrane region" description="Helical" evidence="7">
    <location>
        <begin position="358"/>
        <end position="383"/>
    </location>
</feature>
<evidence type="ECO:0000256" key="6">
    <source>
        <dbReference type="ARBA" id="ARBA00023136"/>
    </source>
</evidence>
<sequence length="411" mass="41527">MKRLSGAWLILGGLLLGLAVGALLAAVAPARAPQVAAVADPIGGIWLDALRMTIVPLVFALLVQGVGVAAEAAEAGGVTARAMLVFALVLLTSALVGAIVYPLLLDLFPLNPAAAAALRGGLASAEPVPTIPPIGEWLRSIIPANPVKAAADSAMLPLVIFALIFGFAASRISVGGRTAIMDLMAAITDTMLVIVRWVLAFAPLGVFALGLATAARTGLAAIGGLAHYLALYLVILAIVTAGGYVLAVLFGRQPFGRFARAALPAQSIGLSTQSSLAALPAMIDAARGPLGLGEEKPAIVLPMAVALMRATSPAANLGIVLYVAMLAGVTPGLTAMIAGTLVAAVISLASVSIPSTVTFFITTVPIALAMGVPLAPLALFVAVEQIPDLLRTVGNVTYDLAATTVAARRRS</sequence>
<dbReference type="PANTHER" id="PTHR42865">
    <property type="entry name" value="PROTON/GLUTAMATE-ASPARTATE SYMPORTER"/>
    <property type="match status" value="1"/>
</dbReference>
<evidence type="ECO:0000313" key="9">
    <source>
        <dbReference type="Proteomes" id="UP000249066"/>
    </source>
</evidence>
<accession>A0A2W5A9H6</accession>
<comment type="subcellular location">
    <subcellularLocation>
        <location evidence="1">Cell membrane</location>
        <topology evidence="1">Multi-pass membrane protein</topology>
    </subcellularLocation>
</comment>
<evidence type="ECO:0000313" key="8">
    <source>
        <dbReference type="EMBL" id="PZO89976.1"/>
    </source>
</evidence>
<evidence type="ECO:0008006" key="10">
    <source>
        <dbReference type="Google" id="ProtNLM"/>
    </source>
</evidence>
<comment type="caution">
    <text evidence="8">The sequence shown here is derived from an EMBL/GenBank/DDBJ whole genome shotgun (WGS) entry which is preliminary data.</text>
</comment>